<reference evidence="1 2" key="1">
    <citation type="journal article" date="2018" name="Mol. Plant">
        <title>The genome of Artemisia annua provides insight into the evolution of Asteraceae family and artemisinin biosynthesis.</title>
        <authorList>
            <person name="Shen Q."/>
            <person name="Zhang L."/>
            <person name="Liao Z."/>
            <person name="Wang S."/>
            <person name="Yan T."/>
            <person name="Shi P."/>
            <person name="Liu M."/>
            <person name="Fu X."/>
            <person name="Pan Q."/>
            <person name="Wang Y."/>
            <person name="Lv Z."/>
            <person name="Lu X."/>
            <person name="Zhang F."/>
            <person name="Jiang W."/>
            <person name="Ma Y."/>
            <person name="Chen M."/>
            <person name="Hao X."/>
            <person name="Li L."/>
            <person name="Tang Y."/>
            <person name="Lv G."/>
            <person name="Zhou Y."/>
            <person name="Sun X."/>
            <person name="Brodelius P.E."/>
            <person name="Rose J.K.C."/>
            <person name="Tang K."/>
        </authorList>
    </citation>
    <scope>NUCLEOTIDE SEQUENCE [LARGE SCALE GENOMIC DNA]</scope>
    <source>
        <strain evidence="2">cv. Huhao1</strain>
        <tissue evidence="1">Leaf</tissue>
    </source>
</reference>
<dbReference type="SUPFAM" id="SSF53335">
    <property type="entry name" value="S-adenosyl-L-methionine-dependent methyltransferases"/>
    <property type="match status" value="1"/>
</dbReference>
<evidence type="ECO:0000313" key="1">
    <source>
        <dbReference type="EMBL" id="PWA98451.1"/>
    </source>
</evidence>
<organism evidence="1 2">
    <name type="scientific">Artemisia annua</name>
    <name type="common">Sweet wormwood</name>
    <dbReference type="NCBI Taxonomy" id="35608"/>
    <lineage>
        <taxon>Eukaryota</taxon>
        <taxon>Viridiplantae</taxon>
        <taxon>Streptophyta</taxon>
        <taxon>Embryophyta</taxon>
        <taxon>Tracheophyta</taxon>
        <taxon>Spermatophyta</taxon>
        <taxon>Magnoliopsida</taxon>
        <taxon>eudicotyledons</taxon>
        <taxon>Gunneridae</taxon>
        <taxon>Pentapetalae</taxon>
        <taxon>asterids</taxon>
        <taxon>campanulids</taxon>
        <taxon>Asterales</taxon>
        <taxon>Asteraceae</taxon>
        <taxon>Asteroideae</taxon>
        <taxon>Anthemideae</taxon>
        <taxon>Artemisiinae</taxon>
        <taxon>Artemisia</taxon>
    </lineage>
</organism>
<comment type="caution">
    <text evidence="1">The sequence shown here is derived from an EMBL/GenBank/DDBJ whole genome shotgun (WGS) entry which is preliminary data.</text>
</comment>
<dbReference type="GO" id="GO:0008168">
    <property type="term" value="F:methyltransferase activity"/>
    <property type="evidence" value="ECO:0007669"/>
    <property type="project" value="UniProtKB-KW"/>
</dbReference>
<keyword evidence="1" id="KW-0489">Methyltransferase</keyword>
<dbReference type="InterPro" id="IPR029063">
    <property type="entry name" value="SAM-dependent_MTases_sf"/>
</dbReference>
<dbReference type="GO" id="GO:0032259">
    <property type="term" value="P:methylation"/>
    <property type="evidence" value="ECO:0007669"/>
    <property type="project" value="UniProtKB-KW"/>
</dbReference>
<protein>
    <submittedName>
        <fullName evidence="1">tRNA (Guanine(37)-N(1))-methyltransferase</fullName>
    </submittedName>
</protein>
<evidence type="ECO:0000313" key="2">
    <source>
        <dbReference type="Proteomes" id="UP000245207"/>
    </source>
</evidence>
<keyword evidence="2" id="KW-1185">Reference proteome</keyword>
<dbReference type="AlphaFoldDB" id="A0A2U1QKA3"/>
<sequence length="185" mass="21504">MVTNWDSNCDCQGFKLQPLFMGSQKRYRTKEFQLSVANPYGRTKDRATQKYPWKLNSHLFTRGLFSTQIGNLLKVLLCWFEACKGDRVPTFEVLPMGPDMTIEVKQYGASFKLDYGLVCWNSRLEHEHELVILLFEPPKKDALVYAKDPNSDSVRYMKFNADINKVNNNIRALDRWCGINCLVYS</sequence>
<dbReference type="OrthoDB" id="408788at2759"/>
<name>A0A2U1QKA3_ARTAN</name>
<dbReference type="EMBL" id="PKPP01000066">
    <property type="protein sequence ID" value="PWA98451.1"/>
    <property type="molecule type" value="Genomic_DNA"/>
</dbReference>
<gene>
    <name evidence="1" type="ORF">CTI12_AA018430</name>
</gene>
<accession>A0A2U1QKA3</accession>
<dbReference type="Proteomes" id="UP000245207">
    <property type="component" value="Unassembled WGS sequence"/>
</dbReference>
<proteinExistence type="predicted"/>
<keyword evidence="1" id="KW-0808">Transferase</keyword>
<dbReference type="STRING" id="35608.A0A2U1QKA3"/>